<dbReference type="AlphaFoldDB" id="A0A0L6ZDM2"/>
<gene>
    <name evidence="2" type="ORF">CLHOM_06400</name>
</gene>
<dbReference type="EMBL" id="LHUR01000011">
    <property type="protein sequence ID" value="KOA21052.1"/>
    <property type="molecule type" value="Genomic_DNA"/>
</dbReference>
<dbReference type="RefSeq" id="WP_052220230.1">
    <property type="nucleotide sequence ID" value="NZ_LHUR01000011.1"/>
</dbReference>
<comment type="caution">
    <text evidence="2">The sequence shown here is derived from an EMBL/GenBank/DDBJ whole genome shotgun (WGS) entry which is preliminary data.</text>
</comment>
<evidence type="ECO:0000256" key="1">
    <source>
        <dbReference type="ARBA" id="ARBA00022795"/>
    </source>
</evidence>
<dbReference type="InterPro" id="IPR036679">
    <property type="entry name" value="FlgN-like_sf"/>
</dbReference>
<sequence length="145" mass="16879">MNKDEIIYSLNKIIGEEITALDELLKLMEEQHLYVVKNDVFNMESIVEKIKLCNKTVASLELKRRAITKDFTQEKTLPQFLEELDNEELSSNFKKIKAILEELRLQKDTNEMLLKQGIGFVNNMLILLNPDRQAKTYNGYGKIGR</sequence>
<name>A0A0L6ZDM2_9CLOT</name>
<dbReference type="Gene3D" id="1.20.58.300">
    <property type="entry name" value="FlgN-like"/>
    <property type="match status" value="1"/>
</dbReference>
<organism evidence="2 3">
    <name type="scientific">Clostridium homopropionicum DSM 5847</name>
    <dbReference type="NCBI Taxonomy" id="1121318"/>
    <lineage>
        <taxon>Bacteria</taxon>
        <taxon>Bacillati</taxon>
        <taxon>Bacillota</taxon>
        <taxon>Clostridia</taxon>
        <taxon>Eubacteriales</taxon>
        <taxon>Clostridiaceae</taxon>
        <taxon>Clostridium</taxon>
    </lineage>
</organism>
<reference evidence="3" key="1">
    <citation type="submission" date="2015-08" db="EMBL/GenBank/DDBJ databases">
        <title>Genome sequence of the strict anaerobe Clostridium homopropionicum LuHBu1 (DSM 5847T).</title>
        <authorList>
            <person name="Poehlein A."/>
            <person name="Beck M."/>
            <person name="Schiel-Bengelsdorf B."/>
            <person name="Bengelsdorf F.R."/>
            <person name="Daniel R."/>
            <person name="Duerre P."/>
        </authorList>
    </citation>
    <scope>NUCLEOTIDE SEQUENCE [LARGE SCALE GENOMIC DNA]</scope>
    <source>
        <strain evidence="3">DSM 5847</strain>
    </source>
</reference>
<protein>
    <submittedName>
        <fullName evidence="2">FlgN protein</fullName>
    </submittedName>
</protein>
<evidence type="ECO:0000313" key="3">
    <source>
        <dbReference type="Proteomes" id="UP000037043"/>
    </source>
</evidence>
<dbReference type="STRING" id="36844.SAMN04488501_10480"/>
<dbReference type="Pfam" id="PF05130">
    <property type="entry name" value="FlgN"/>
    <property type="match status" value="1"/>
</dbReference>
<dbReference type="PATRIC" id="fig|1121318.3.peg.642"/>
<dbReference type="SUPFAM" id="SSF140566">
    <property type="entry name" value="FlgN-like"/>
    <property type="match status" value="1"/>
</dbReference>
<evidence type="ECO:0000313" key="2">
    <source>
        <dbReference type="EMBL" id="KOA21052.1"/>
    </source>
</evidence>
<dbReference type="Proteomes" id="UP000037043">
    <property type="component" value="Unassembled WGS sequence"/>
</dbReference>
<keyword evidence="1" id="KW-1005">Bacterial flagellum biogenesis</keyword>
<dbReference type="InterPro" id="IPR007809">
    <property type="entry name" value="FlgN-like"/>
</dbReference>
<keyword evidence="3" id="KW-1185">Reference proteome</keyword>
<accession>A0A0L6ZDM2</accession>
<proteinExistence type="predicted"/>
<dbReference type="GO" id="GO:0044780">
    <property type="term" value="P:bacterial-type flagellum assembly"/>
    <property type="evidence" value="ECO:0007669"/>
    <property type="project" value="InterPro"/>
</dbReference>